<keyword evidence="23" id="KW-1185">Reference proteome</keyword>
<dbReference type="GO" id="GO:0005524">
    <property type="term" value="F:ATP binding"/>
    <property type="evidence" value="ECO:0007669"/>
    <property type="project" value="UniProtKB-KW"/>
</dbReference>
<evidence type="ECO:0000256" key="1">
    <source>
        <dbReference type="ARBA" id="ARBA00004502"/>
    </source>
</evidence>
<evidence type="ECO:0000256" key="12">
    <source>
        <dbReference type="ARBA" id="ARBA00022989"/>
    </source>
</evidence>
<feature type="compositionally biased region" description="Low complexity" evidence="20">
    <location>
        <begin position="592"/>
        <end position="604"/>
    </location>
</feature>
<dbReference type="AlphaFoldDB" id="A0A8H7AIJ6"/>
<dbReference type="Gene3D" id="3.30.300.30">
    <property type="match status" value="1"/>
</dbReference>
<evidence type="ECO:0000256" key="17">
    <source>
        <dbReference type="ARBA" id="ARBA00060276"/>
    </source>
</evidence>
<evidence type="ECO:0000256" key="3">
    <source>
        <dbReference type="ARBA" id="ARBA00004651"/>
    </source>
</evidence>
<dbReference type="FunFam" id="3.40.50.12780:FF:000019">
    <property type="entry name" value="Long-chain fatty acid transporter"/>
    <property type="match status" value="1"/>
</dbReference>
<evidence type="ECO:0000256" key="6">
    <source>
        <dbReference type="ARBA" id="ARBA00022475"/>
    </source>
</evidence>
<keyword evidence="14" id="KW-0472">Membrane</keyword>
<evidence type="ECO:0000256" key="11">
    <source>
        <dbReference type="ARBA" id="ARBA00022840"/>
    </source>
</evidence>
<accession>A0A8H7AIJ6</accession>
<evidence type="ECO:0000256" key="10">
    <source>
        <dbReference type="ARBA" id="ARBA00022741"/>
    </source>
</evidence>
<dbReference type="GO" id="GO:0005811">
    <property type="term" value="C:lipid droplet"/>
    <property type="evidence" value="ECO:0007669"/>
    <property type="project" value="UniProtKB-SubCell"/>
</dbReference>
<name>A0A8H7AIJ6_9EURO</name>
<sequence>MPAIPLPVALPAAAASLAYLNARWAVSNDWRMLSSAAGARARQARLVKKGRINIFYSLEEFATAPRTADLPFLVFEGTTWSFSQTYHTVLRYAAWLHHGHAVESGHIVALDFINSPQFVFLWLSLWSLGAVPAFINYNLTGGPLVHSVRVSTARLLIVDPEIRSVFTPEVEAEMTSPTFFSSKPKSSNSGSSNSNSNSIPASTSPLKIVHFTSTIQSSLPYQPAYRAPDSARSNIRPRDAAILIYTSGTTGLPKPAILSWNKLNVADAYVASWLGLRPATSKMPDRFYCCMPLYHSSACMMGLSNCLINGTTLVLSRRFSGSKFWKEVRESEATVLHYVGEMCRYLLAAPPEVDPDNPTGNLDKKHKIRIAFGNGLRPDVWDRFKTRFGIATIAEFYGATEGTTGTWNFSSNSFAAGAVGRNGMIGGLTLRKQVCIVKLDYESEMPYRDPETGLCVPLPRGEAGELLCALDPRDIEDRFQGYFGNEAASRKKVLRDVVKRGDAWYRTGDVLRWDAEGRWWFVDRIGDTYRWKSENVSTAEVADMIGRFPGAAAGATGEGGGGVVEEVNVYGVQIPGVQVEGRAGCAAIVLSNNKNNNNNNNNNNQKTELSERDKESLMADLATYLSNSLPKYSVPLFVRLVKDMARTGTMKQPKHVLRNEGVDLQIVEDRYGEEIWWLRHHHRHDGGHGEGEGPRYVRFRQGDWDALRAGRVRL</sequence>
<evidence type="ECO:0000256" key="18">
    <source>
        <dbReference type="ARBA" id="ARBA00068795"/>
    </source>
</evidence>
<evidence type="ECO:0000256" key="8">
    <source>
        <dbReference type="ARBA" id="ARBA00022677"/>
    </source>
</evidence>
<feature type="region of interest" description="Disordered" evidence="20">
    <location>
        <begin position="177"/>
        <end position="201"/>
    </location>
</feature>
<reference evidence="22" key="1">
    <citation type="submission" date="2020-02" db="EMBL/GenBank/DDBJ databases">
        <authorList>
            <person name="Palmer J.M."/>
        </authorList>
    </citation>
    <scope>NUCLEOTIDE SEQUENCE</scope>
    <source>
        <strain evidence="22">EPUS1.4</strain>
        <tissue evidence="22">Thallus</tissue>
    </source>
</reference>
<dbReference type="GO" id="GO:0009898">
    <property type="term" value="C:cytoplasmic side of plasma membrane"/>
    <property type="evidence" value="ECO:0007669"/>
    <property type="project" value="TreeGrafter"/>
</dbReference>
<keyword evidence="11" id="KW-0067">ATP-binding</keyword>
<evidence type="ECO:0000256" key="7">
    <source>
        <dbReference type="ARBA" id="ARBA00022598"/>
    </source>
</evidence>
<dbReference type="SUPFAM" id="SSF56801">
    <property type="entry name" value="Acetyl-CoA synthetase-like"/>
    <property type="match status" value="1"/>
</dbReference>
<keyword evidence="12" id="KW-1133">Transmembrane helix</keyword>
<dbReference type="GO" id="GO:0044539">
    <property type="term" value="P:long-chain fatty acid import into cell"/>
    <property type="evidence" value="ECO:0007669"/>
    <property type="project" value="TreeGrafter"/>
</dbReference>
<keyword evidence="9" id="KW-0812">Transmembrane</keyword>
<comment type="function">
    <text evidence="17">Acyl-CoA synthetase required for both the import of long chain fatty acids (LCFAs) (C14-C18) and the activation very long chain fatty acids (VLCFAs) (C20-C26) by esterification of the fatty acids into metabolically active CoA-thioesters for subsequent degradation or incorporation into phospholipids. The transport and fatty acyl-CoA synthetase activities are genetically separable and are thus independent activities. Esterifies VLCFAs in the peroxisome matrix. The VLCFAs are actively transported into peroxisomes by a PXA1-PXA2 heterodimeric transporter in the peroxisomal membrane.</text>
</comment>
<evidence type="ECO:0000256" key="5">
    <source>
        <dbReference type="ARBA" id="ARBA00022448"/>
    </source>
</evidence>
<keyword evidence="15" id="KW-0576">Peroxisome</keyword>
<dbReference type="Pfam" id="PF00501">
    <property type="entry name" value="AMP-binding"/>
    <property type="match status" value="1"/>
</dbReference>
<evidence type="ECO:0000313" key="22">
    <source>
        <dbReference type="EMBL" id="KAF7509708.1"/>
    </source>
</evidence>
<dbReference type="GO" id="GO:0004467">
    <property type="term" value="F:long-chain fatty acid-CoA ligase activity"/>
    <property type="evidence" value="ECO:0007669"/>
    <property type="project" value="TreeGrafter"/>
</dbReference>
<keyword evidence="10" id="KW-0547">Nucleotide-binding</keyword>
<evidence type="ECO:0000256" key="2">
    <source>
        <dbReference type="ARBA" id="ARBA00004585"/>
    </source>
</evidence>
<dbReference type="PANTHER" id="PTHR43107">
    <property type="entry name" value="LONG-CHAIN FATTY ACID TRANSPORT PROTEIN"/>
    <property type="match status" value="1"/>
</dbReference>
<evidence type="ECO:0000256" key="20">
    <source>
        <dbReference type="SAM" id="MobiDB-lite"/>
    </source>
</evidence>
<protein>
    <recommendedName>
        <fullName evidence="18">Very long-chain fatty acid transport protein</fullName>
    </recommendedName>
    <alternativeName>
        <fullName evidence="19">Very-long-chain acyl-CoA synthetase</fullName>
    </alternativeName>
</protein>
<evidence type="ECO:0000256" key="15">
    <source>
        <dbReference type="ARBA" id="ARBA00023140"/>
    </source>
</evidence>
<feature type="domain" description="AMP-dependent synthetase/ligase" evidence="21">
    <location>
        <begin position="63"/>
        <end position="467"/>
    </location>
</feature>
<dbReference type="EMBL" id="JAACFV010000038">
    <property type="protein sequence ID" value="KAF7509708.1"/>
    <property type="molecule type" value="Genomic_DNA"/>
</dbReference>
<keyword evidence="5" id="KW-0813">Transport</keyword>
<evidence type="ECO:0000259" key="21">
    <source>
        <dbReference type="Pfam" id="PF00501"/>
    </source>
</evidence>
<evidence type="ECO:0000256" key="13">
    <source>
        <dbReference type="ARBA" id="ARBA00023055"/>
    </source>
</evidence>
<dbReference type="InterPro" id="IPR000873">
    <property type="entry name" value="AMP-dep_synth/lig_dom"/>
</dbReference>
<dbReference type="InterPro" id="IPR020845">
    <property type="entry name" value="AMP-binding_CS"/>
</dbReference>
<evidence type="ECO:0000256" key="16">
    <source>
        <dbReference type="ARBA" id="ARBA00051585"/>
    </source>
</evidence>
<keyword evidence="7" id="KW-0436">Ligase</keyword>
<keyword evidence="6" id="KW-1003">Cell membrane</keyword>
<organism evidence="22 23">
    <name type="scientific">Endocarpon pusillum</name>
    <dbReference type="NCBI Taxonomy" id="364733"/>
    <lineage>
        <taxon>Eukaryota</taxon>
        <taxon>Fungi</taxon>
        <taxon>Dikarya</taxon>
        <taxon>Ascomycota</taxon>
        <taxon>Pezizomycotina</taxon>
        <taxon>Eurotiomycetes</taxon>
        <taxon>Chaetothyriomycetidae</taxon>
        <taxon>Verrucariales</taxon>
        <taxon>Verrucariaceae</taxon>
        <taxon>Endocarpon</taxon>
    </lineage>
</organism>
<comment type="catalytic activity">
    <reaction evidence="16">
        <text>a very long-chain fatty acid + ATP + CoA = a very long-chain fatty acyl-CoA + AMP + diphosphate</text>
        <dbReference type="Rhea" id="RHEA:54536"/>
        <dbReference type="ChEBI" id="CHEBI:30616"/>
        <dbReference type="ChEBI" id="CHEBI:33019"/>
        <dbReference type="ChEBI" id="CHEBI:57287"/>
        <dbReference type="ChEBI" id="CHEBI:58950"/>
        <dbReference type="ChEBI" id="CHEBI:138261"/>
        <dbReference type="ChEBI" id="CHEBI:456215"/>
    </reaction>
</comment>
<dbReference type="GO" id="GO:0005778">
    <property type="term" value="C:peroxisomal membrane"/>
    <property type="evidence" value="ECO:0007669"/>
    <property type="project" value="UniProtKB-SubCell"/>
</dbReference>
<comment type="subcellular location">
    <subcellularLocation>
        <location evidence="3">Cell membrane</location>
        <topology evidence="3">Multi-pass membrane protein</topology>
    </subcellularLocation>
    <subcellularLocation>
        <location evidence="1">Lipid droplet</location>
    </subcellularLocation>
    <subcellularLocation>
        <location evidence="2">Peroxisome membrane</location>
        <topology evidence="2">Multi-pass membrane protein</topology>
    </subcellularLocation>
</comment>
<evidence type="ECO:0000256" key="9">
    <source>
        <dbReference type="ARBA" id="ARBA00022692"/>
    </source>
</evidence>
<dbReference type="GO" id="GO:0005324">
    <property type="term" value="F:long-chain fatty acid transmembrane transporter activity"/>
    <property type="evidence" value="ECO:0007669"/>
    <property type="project" value="TreeGrafter"/>
</dbReference>
<evidence type="ECO:0000256" key="4">
    <source>
        <dbReference type="ARBA" id="ARBA00006432"/>
    </source>
</evidence>
<keyword evidence="8" id="KW-0551">Lipid droplet</keyword>
<evidence type="ECO:0000256" key="14">
    <source>
        <dbReference type="ARBA" id="ARBA00023136"/>
    </source>
</evidence>
<dbReference type="InterPro" id="IPR042099">
    <property type="entry name" value="ANL_N_sf"/>
</dbReference>
<proteinExistence type="inferred from homology"/>
<dbReference type="Gene3D" id="3.40.50.12780">
    <property type="entry name" value="N-terminal domain of ligase-like"/>
    <property type="match status" value="1"/>
</dbReference>
<comment type="caution">
    <text evidence="22">The sequence shown here is derived from an EMBL/GenBank/DDBJ whole genome shotgun (WGS) entry which is preliminary data.</text>
</comment>
<dbReference type="InterPro" id="IPR045851">
    <property type="entry name" value="AMP-bd_C_sf"/>
</dbReference>
<gene>
    <name evidence="22" type="ORF">GJ744_007579</name>
</gene>
<evidence type="ECO:0000256" key="19">
    <source>
        <dbReference type="ARBA" id="ARBA00078285"/>
    </source>
</evidence>
<dbReference type="Proteomes" id="UP000606974">
    <property type="component" value="Unassembled WGS sequence"/>
</dbReference>
<dbReference type="PANTHER" id="PTHR43107:SF15">
    <property type="entry name" value="FATTY ACID TRANSPORT PROTEIN 3, ISOFORM A"/>
    <property type="match status" value="1"/>
</dbReference>
<evidence type="ECO:0000313" key="23">
    <source>
        <dbReference type="Proteomes" id="UP000606974"/>
    </source>
</evidence>
<dbReference type="OrthoDB" id="10253869at2759"/>
<keyword evidence="13" id="KW-0445">Lipid transport</keyword>
<comment type="similarity">
    <text evidence="4">Belongs to the ATP-dependent AMP-binding enzyme family.</text>
</comment>
<dbReference type="PROSITE" id="PS00455">
    <property type="entry name" value="AMP_BINDING"/>
    <property type="match status" value="1"/>
</dbReference>
<feature type="region of interest" description="Disordered" evidence="20">
    <location>
        <begin position="591"/>
        <end position="613"/>
    </location>
</feature>